<evidence type="ECO:0000313" key="4">
    <source>
        <dbReference type="Proteomes" id="UP000006039"/>
    </source>
</evidence>
<evidence type="ECO:0000313" key="3">
    <source>
        <dbReference type="EnsemblFungi" id="EJT77887"/>
    </source>
</evidence>
<organism evidence="2">
    <name type="scientific">Gaeumannomyces tritici (strain R3-111a-1)</name>
    <name type="common">Wheat and barley take-all root rot fungus</name>
    <name type="synonym">Gaeumannomyces graminis var. tritici</name>
    <dbReference type="NCBI Taxonomy" id="644352"/>
    <lineage>
        <taxon>Eukaryota</taxon>
        <taxon>Fungi</taxon>
        <taxon>Dikarya</taxon>
        <taxon>Ascomycota</taxon>
        <taxon>Pezizomycotina</taxon>
        <taxon>Sordariomycetes</taxon>
        <taxon>Sordariomycetidae</taxon>
        <taxon>Magnaporthales</taxon>
        <taxon>Magnaporthaceae</taxon>
        <taxon>Gaeumannomyces</taxon>
    </lineage>
</organism>
<feature type="region of interest" description="Disordered" evidence="1">
    <location>
        <begin position="90"/>
        <end position="134"/>
    </location>
</feature>
<reference evidence="2" key="3">
    <citation type="submission" date="2010-09" db="EMBL/GenBank/DDBJ databases">
        <title>Annotation of Gaeumannomyces graminis var. tritici R3-111a-1.</title>
        <authorList>
            <consortium name="The Broad Institute Genome Sequencing Platform"/>
            <person name="Ma L.-J."/>
            <person name="Dead R."/>
            <person name="Young S.K."/>
            <person name="Zeng Q."/>
            <person name="Gargeya S."/>
            <person name="Fitzgerald M."/>
            <person name="Haas B."/>
            <person name="Abouelleil A."/>
            <person name="Alvarado L."/>
            <person name="Arachchi H.M."/>
            <person name="Berlin A."/>
            <person name="Brown A."/>
            <person name="Chapman S.B."/>
            <person name="Chen Z."/>
            <person name="Dunbar C."/>
            <person name="Freedman E."/>
            <person name="Gearin G."/>
            <person name="Gellesch M."/>
            <person name="Goldberg J."/>
            <person name="Griggs A."/>
            <person name="Gujja S."/>
            <person name="Heiman D."/>
            <person name="Howarth C."/>
            <person name="Larson L."/>
            <person name="Lui A."/>
            <person name="MacDonald P.J.P."/>
            <person name="Mehta T."/>
            <person name="Montmayeur A."/>
            <person name="Murphy C."/>
            <person name="Neiman D."/>
            <person name="Pearson M."/>
            <person name="Priest M."/>
            <person name="Roberts A."/>
            <person name="Saif S."/>
            <person name="Shea T."/>
            <person name="Shenoy N."/>
            <person name="Sisk P."/>
            <person name="Stolte C."/>
            <person name="Sykes S."/>
            <person name="Yandava C."/>
            <person name="Wortman J."/>
            <person name="Nusbaum C."/>
            <person name="Birren B."/>
        </authorList>
    </citation>
    <scope>NUCLEOTIDE SEQUENCE</scope>
    <source>
        <strain evidence="2">R3-111a-1</strain>
    </source>
</reference>
<protein>
    <submittedName>
        <fullName evidence="2 3">Uncharacterized protein</fullName>
    </submittedName>
</protein>
<proteinExistence type="predicted"/>
<accession>J3NNY4</accession>
<dbReference type="RefSeq" id="XP_009219032.1">
    <property type="nucleotide sequence ID" value="XM_009220768.1"/>
</dbReference>
<dbReference type="GeneID" id="20343448"/>
<evidence type="ECO:0000313" key="2">
    <source>
        <dbReference type="EMBL" id="EJT77887.1"/>
    </source>
</evidence>
<dbReference type="Proteomes" id="UP000006039">
    <property type="component" value="Unassembled WGS sequence"/>
</dbReference>
<gene>
    <name evidence="3" type="primary">20343448</name>
    <name evidence="2" type="ORF">GGTG_02990</name>
</gene>
<name>J3NNY4_GAET3</name>
<dbReference type="VEuPathDB" id="FungiDB:GGTG_02990"/>
<sequence length="149" mass="15637">MTVFCGLPFDYRGVPAAAAIMDGPAVWLQAYCASDSRTHSTCVTVNQVVWREADTAGDGCVSVSTVARVIEGGFKSHQVLEPHTVRLTENVETHSGGGERGMAQDDQQGFGQTGGEALEKRDEREEKRARRATDVVAAAAAATAAAAAA</sequence>
<reference evidence="3" key="4">
    <citation type="journal article" date="2015" name="G3 (Bethesda)">
        <title>Genome sequences of three phytopathogenic species of the Magnaporthaceae family of fungi.</title>
        <authorList>
            <person name="Okagaki L.H."/>
            <person name="Nunes C.C."/>
            <person name="Sailsbery J."/>
            <person name="Clay B."/>
            <person name="Brown D."/>
            <person name="John T."/>
            <person name="Oh Y."/>
            <person name="Young N."/>
            <person name="Fitzgerald M."/>
            <person name="Haas B.J."/>
            <person name="Zeng Q."/>
            <person name="Young S."/>
            <person name="Adiconis X."/>
            <person name="Fan L."/>
            <person name="Levin J.Z."/>
            <person name="Mitchell T.K."/>
            <person name="Okubara P.A."/>
            <person name="Farman M.L."/>
            <person name="Kohn L.M."/>
            <person name="Birren B."/>
            <person name="Ma L.-J."/>
            <person name="Dean R.A."/>
        </authorList>
    </citation>
    <scope>NUCLEOTIDE SEQUENCE</scope>
    <source>
        <strain evidence="3">R3-111a-1</strain>
    </source>
</reference>
<keyword evidence="4" id="KW-1185">Reference proteome</keyword>
<feature type="compositionally biased region" description="Basic and acidic residues" evidence="1">
    <location>
        <begin position="117"/>
        <end position="133"/>
    </location>
</feature>
<reference evidence="3" key="5">
    <citation type="submission" date="2018-04" db="UniProtKB">
        <authorList>
            <consortium name="EnsemblFungi"/>
        </authorList>
    </citation>
    <scope>IDENTIFICATION</scope>
    <source>
        <strain evidence="3">R3-111a-1</strain>
    </source>
</reference>
<dbReference type="HOGENOM" id="CLU_1749758_0_0_1"/>
<dbReference type="EnsemblFungi" id="EJT77887">
    <property type="protein sequence ID" value="EJT77887"/>
    <property type="gene ID" value="GGTG_02990"/>
</dbReference>
<dbReference type="AlphaFoldDB" id="J3NNY4"/>
<reference evidence="2" key="2">
    <citation type="submission" date="2010-07" db="EMBL/GenBank/DDBJ databases">
        <authorList>
            <consortium name="The Broad Institute Genome Sequencing Platform"/>
            <consortium name="Broad Institute Genome Sequencing Center for Infectious Disease"/>
            <person name="Ma L.-J."/>
            <person name="Dead R."/>
            <person name="Young S."/>
            <person name="Zeng Q."/>
            <person name="Koehrsen M."/>
            <person name="Alvarado L."/>
            <person name="Berlin A."/>
            <person name="Chapman S.B."/>
            <person name="Chen Z."/>
            <person name="Freedman E."/>
            <person name="Gellesch M."/>
            <person name="Goldberg J."/>
            <person name="Griggs A."/>
            <person name="Gujja S."/>
            <person name="Heilman E.R."/>
            <person name="Heiman D."/>
            <person name="Hepburn T."/>
            <person name="Howarth C."/>
            <person name="Jen D."/>
            <person name="Larson L."/>
            <person name="Mehta T."/>
            <person name="Neiman D."/>
            <person name="Pearson M."/>
            <person name="Roberts A."/>
            <person name="Saif S."/>
            <person name="Shea T."/>
            <person name="Shenoy N."/>
            <person name="Sisk P."/>
            <person name="Stolte C."/>
            <person name="Sykes S."/>
            <person name="Walk T."/>
            <person name="White J."/>
            <person name="Yandava C."/>
            <person name="Haas B."/>
            <person name="Nusbaum C."/>
            <person name="Birren B."/>
        </authorList>
    </citation>
    <scope>NUCLEOTIDE SEQUENCE</scope>
    <source>
        <strain evidence="2">R3-111a-1</strain>
    </source>
</reference>
<dbReference type="EMBL" id="GL385396">
    <property type="protein sequence ID" value="EJT77887.1"/>
    <property type="molecule type" value="Genomic_DNA"/>
</dbReference>
<reference evidence="4" key="1">
    <citation type="submission" date="2010-07" db="EMBL/GenBank/DDBJ databases">
        <title>The genome sequence of Gaeumannomyces graminis var. tritici strain R3-111a-1.</title>
        <authorList>
            <consortium name="The Broad Institute Genome Sequencing Platform"/>
            <person name="Ma L.-J."/>
            <person name="Dead R."/>
            <person name="Young S."/>
            <person name="Zeng Q."/>
            <person name="Koehrsen M."/>
            <person name="Alvarado L."/>
            <person name="Berlin A."/>
            <person name="Chapman S.B."/>
            <person name="Chen Z."/>
            <person name="Freedman E."/>
            <person name="Gellesch M."/>
            <person name="Goldberg J."/>
            <person name="Griggs A."/>
            <person name="Gujja S."/>
            <person name="Heilman E.R."/>
            <person name="Heiman D."/>
            <person name="Hepburn T."/>
            <person name="Howarth C."/>
            <person name="Jen D."/>
            <person name="Larson L."/>
            <person name="Mehta T."/>
            <person name="Neiman D."/>
            <person name="Pearson M."/>
            <person name="Roberts A."/>
            <person name="Saif S."/>
            <person name="Shea T."/>
            <person name="Shenoy N."/>
            <person name="Sisk P."/>
            <person name="Stolte C."/>
            <person name="Sykes S."/>
            <person name="Walk T."/>
            <person name="White J."/>
            <person name="Yandava C."/>
            <person name="Haas B."/>
            <person name="Nusbaum C."/>
            <person name="Birren B."/>
        </authorList>
    </citation>
    <scope>NUCLEOTIDE SEQUENCE [LARGE SCALE GENOMIC DNA]</scope>
    <source>
        <strain evidence="4">R3-111a-1</strain>
    </source>
</reference>
<evidence type="ECO:0000256" key="1">
    <source>
        <dbReference type="SAM" id="MobiDB-lite"/>
    </source>
</evidence>